<keyword evidence="2" id="KW-0732">Signal</keyword>
<proteinExistence type="predicted"/>
<gene>
    <name evidence="3" type="ORF">NC998_24750</name>
</gene>
<accession>A0ABV0JG97</accession>
<evidence type="ECO:0000256" key="1">
    <source>
        <dbReference type="SAM" id="MobiDB-lite"/>
    </source>
</evidence>
<dbReference type="EMBL" id="JAMPKM010000025">
    <property type="protein sequence ID" value="MEP0820313.1"/>
    <property type="molecule type" value="Genomic_DNA"/>
</dbReference>
<sequence>MPRSPIGVSLGLRLFCTTLALIPAIPAAAQAAVPVSPTNSLHQTVLNQANNTQRWLLAGKDDKDDKKDHKNDKKGRDKERKRDDDRKENRKRDRVESEYYERTTEIRVQESQGWRSYVNVARLANSSSLVLQLNVLQKPVTRYANVVYIVYARQNNQWVQAYTSTGARLVANQAGQITLNPEVIRLDQLKLSTNVDYSQLQLRVETQIRYDVRDGQRDQRVVFEQPCNYATLTQINRVEQISTTNTINTSTTTGSTTQTSGRQSITLSNGYRVTFLGVNYTSSSSIWRYYVEELPVAQDLSNWVLGLPPCARVLNSSLKGELVNPDPNAKISGIKWQPGGGFERGEFSVTLNGRWAVGTTTVAVKGPDVARGQLPGPSCSSI</sequence>
<keyword evidence="4" id="KW-1185">Reference proteome</keyword>
<dbReference type="RefSeq" id="WP_190442490.1">
    <property type="nucleotide sequence ID" value="NZ_JAMPKM010000025.1"/>
</dbReference>
<name>A0ABV0JG97_9CYAN</name>
<feature type="compositionally biased region" description="Basic and acidic residues" evidence="1">
    <location>
        <begin position="59"/>
        <end position="100"/>
    </location>
</feature>
<protein>
    <submittedName>
        <fullName evidence="3">Uncharacterized protein</fullName>
    </submittedName>
</protein>
<dbReference type="Proteomes" id="UP001464891">
    <property type="component" value="Unassembled WGS sequence"/>
</dbReference>
<evidence type="ECO:0000256" key="2">
    <source>
        <dbReference type="SAM" id="SignalP"/>
    </source>
</evidence>
<evidence type="ECO:0000313" key="3">
    <source>
        <dbReference type="EMBL" id="MEP0820313.1"/>
    </source>
</evidence>
<evidence type="ECO:0000313" key="4">
    <source>
        <dbReference type="Proteomes" id="UP001464891"/>
    </source>
</evidence>
<feature type="signal peptide" evidence="2">
    <location>
        <begin position="1"/>
        <end position="31"/>
    </location>
</feature>
<feature type="chain" id="PRO_5046435404" evidence="2">
    <location>
        <begin position="32"/>
        <end position="382"/>
    </location>
</feature>
<organism evidence="3 4">
    <name type="scientific">Trichocoleus desertorum GB2-A4</name>
    <dbReference type="NCBI Taxonomy" id="2933944"/>
    <lineage>
        <taxon>Bacteria</taxon>
        <taxon>Bacillati</taxon>
        <taxon>Cyanobacteriota</taxon>
        <taxon>Cyanophyceae</taxon>
        <taxon>Leptolyngbyales</taxon>
        <taxon>Trichocoleusaceae</taxon>
        <taxon>Trichocoleus</taxon>
    </lineage>
</organism>
<reference evidence="3 4" key="1">
    <citation type="submission" date="2022-04" db="EMBL/GenBank/DDBJ databases">
        <title>Positive selection, recombination, and allopatry shape intraspecific diversity of widespread and dominant cyanobacteria.</title>
        <authorList>
            <person name="Wei J."/>
            <person name="Shu W."/>
            <person name="Hu C."/>
        </authorList>
    </citation>
    <scope>NUCLEOTIDE SEQUENCE [LARGE SCALE GENOMIC DNA]</scope>
    <source>
        <strain evidence="3 4">GB2-A4</strain>
    </source>
</reference>
<comment type="caution">
    <text evidence="3">The sequence shown here is derived from an EMBL/GenBank/DDBJ whole genome shotgun (WGS) entry which is preliminary data.</text>
</comment>
<feature type="region of interest" description="Disordered" evidence="1">
    <location>
        <begin position="52"/>
        <end position="100"/>
    </location>
</feature>